<dbReference type="OrthoDB" id="4088536at2759"/>
<organism evidence="2 3">
    <name type="scientific">Diutina rugosa</name>
    <name type="common">Yeast</name>
    <name type="synonym">Candida rugosa</name>
    <dbReference type="NCBI Taxonomy" id="5481"/>
    <lineage>
        <taxon>Eukaryota</taxon>
        <taxon>Fungi</taxon>
        <taxon>Dikarya</taxon>
        <taxon>Ascomycota</taxon>
        <taxon>Saccharomycotina</taxon>
        <taxon>Pichiomycetes</taxon>
        <taxon>Debaryomycetaceae</taxon>
        <taxon>Diutina</taxon>
    </lineage>
</organism>
<evidence type="ECO:0000313" key="2">
    <source>
        <dbReference type="EMBL" id="KAA8905251.1"/>
    </source>
</evidence>
<dbReference type="InterPro" id="IPR049317">
    <property type="entry name" value="GCIP-like_N"/>
</dbReference>
<dbReference type="Proteomes" id="UP000449547">
    <property type="component" value="Unassembled WGS sequence"/>
</dbReference>
<dbReference type="PANTHER" id="PTHR15492">
    <property type="entry name" value="CYCLIN D1-BINDING PROTEIN 1"/>
    <property type="match status" value="1"/>
</dbReference>
<dbReference type="GO" id="GO:0005634">
    <property type="term" value="C:nucleus"/>
    <property type="evidence" value="ECO:0007669"/>
    <property type="project" value="TreeGrafter"/>
</dbReference>
<gene>
    <name evidence="2" type="ORF">DIURU_001679</name>
</gene>
<comment type="caution">
    <text evidence="2">The sequence shown here is derived from an EMBL/GenBank/DDBJ whole genome shotgun (WGS) entry which is preliminary data.</text>
</comment>
<dbReference type="GeneID" id="54780332"/>
<feature type="domain" description="Cyclin-D1-binding protein 1-like N-terminal" evidence="1">
    <location>
        <begin position="42"/>
        <end position="191"/>
    </location>
</feature>
<dbReference type="InterPro" id="IPR026907">
    <property type="entry name" value="GCIP-like"/>
</dbReference>
<keyword evidence="3" id="KW-1185">Reference proteome</keyword>
<reference evidence="2 3" key="1">
    <citation type="submission" date="2019-07" db="EMBL/GenBank/DDBJ databases">
        <title>Genome assembly of two rare yeast pathogens: Diutina rugosa and Trichomonascus ciferrii.</title>
        <authorList>
            <person name="Mixao V."/>
            <person name="Saus E."/>
            <person name="Hansen A."/>
            <person name="Lass-Flor C."/>
            <person name="Gabaldon T."/>
        </authorList>
    </citation>
    <scope>NUCLEOTIDE SEQUENCE [LARGE SCALE GENOMIC DNA]</scope>
    <source>
        <strain evidence="2 3">CBS 613</strain>
    </source>
</reference>
<dbReference type="Pfam" id="PF13324">
    <property type="entry name" value="GCIP_N"/>
    <property type="match status" value="1"/>
</dbReference>
<dbReference type="AlphaFoldDB" id="A0A642UTP1"/>
<dbReference type="OMA" id="WIDTWEI"/>
<name>A0A642UTP1_DIURU</name>
<protein>
    <recommendedName>
        <fullName evidence="1">Cyclin-D1-binding protein 1-like N-terminal domain-containing protein</fullName>
    </recommendedName>
</protein>
<dbReference type="RefSeq" id="XP_034013637.1">
    <property type="nucleotide sequence ID" value="XM_034154248.1"/>
</dbReference>
<accession>A0A642UTP1</accession>
<dbReference type="EMBL" id="SWFT01000050">
    <property type="protein sequence ID" value="KAA8905251.1"/>
    <property type="molecule type" value="Genomic_DNA"/>
</dbReference>
<proteinExistence type="predicted"/>
<sequence length="334" mass="37482">MKSKADLAKFFATFTEALEYWGKSAPQFADISPATVDKPLDELVKLSKLIKAHTTKVGILYNPANLKSDDLNAQYTTSEQLMRSTSMLVTVLAQLTSRNSVPEFFVNEVTYLASQLFQAVKFLVNECKSIVDDNLADEAQLRLISVGKVWEICDELVALILGGELALLATKINQSLLIFDDGFEDFKEWAENPHTVELDDMFDEFDSDDSGDDEAAPVPAMDEAKQDELRVYAKKWAKKLELVRLLIASFKKSVPKATKASTVNEIYQLQHHLGGAIDKFISDLMLEGAIDDELKKHSDVVSADCYKLVNIAIGIHNEKKAKWYITWKVKYDEA</sequence>
<evidence type="ECO:0000313" key="3">
    <source>
        <dbReference type="Proteomes" id="UP000449547"/>
    </source>
</evidence>
<dbReference type="PANTHER" id="PTHR15492:SF1">
    <property type="entry name" value="CYCLIN-D1-BINDING PROTEIN 1"/>
    <property type="match status" value="1"/>
</dbReference>
<evidence type="ECO:0000259" key="1">
    <source>
        <dbReference type="Pfam" id="PF13324"/>
    </source>
</evidence>
<dbReference type="Gene3D" id="1.20.1410.10">
    <property type="entry name" value="I/LWEQ domain"/>
    <property type="match status" value="1"/>
</dbReference>
<dbReference type="VEuPathDB" id="FungiDB:DIURU_001679"/>